<dbReference type="PRINTS" id="PR00081">
    <property type="entry name" value="GDHRDH"/>
</dbReference>
<dbReference type="Proteomes" id="UP000078576">
    <property type="component" value="Unassembled WGS sequence"/>
</dbReference>
<dbReference type="AlphaFoldDB" id="A0A194UUY9"/>
<dbReference type="GO" id="GO:0016491">
    <property type="term" value="F:oxidoreductase activity"/>
    <property type="evidence" value="ECO:0007669"/>
    <property type="project" value="UniProtKB-KW"/>
</dbReference>
<evidence type="ECO:0000313" key="3">
    <source>
        <dbReference type="EMBL" id="KUI55424.1"/>
    </source>
</evidence>
<dbReference type="PANTHER" id="PTHR24320">
    <property type="entry name" value="RETINOL DEHYDROGENASE"/>
    <property type="match status" value="1"/>
</dbReference>
<name>A0A194UUY9_CYTMA</name>
<proteinExistence type="inferred from homology"/>
<dbReference type="SUPFAM" id="SSF51735">
    <property type="entry name" value="NAD(P)-binding Rossmann-fold domains"/>
    <property type="match status" value="1"/>
</dbReference>
<sequence>MAHAPFTLPSRYEEVHKVENTAGPGDARPTGMQILKDENRLDGFLAGKVVIVTGCSSGVGVPTVEAMAAAGCIVYGGVRASSLDKTKEALSSVLNDPKTKDKVHVLEIDLASLASIKAFAEEIKKREKVVNILINNAGVMAIPNREVTEDGFEMQFGTNHLGHFYLFQNLRDLLLAGAKASPEFASRVISLSSTAHRFGTVSFDDINMEKEGSYNPGKAYAQSKTAVLWTANHIERLYGSQGIHGYTAMPGGIATPLQKHIQAQMEAVSKDNRISNYMKSVEQGCATTVWAATARDLEGRGGVCCEDCCIIGPVQPVTDGYPLLAPGYAEWAYSPEGEKRLWKVSNALVGLEEGA</sequence>
<gene>
    <name evidence="3" type="ORF">VP1G_02792</name>
</gene>
<dbReference type="Pfam" id="PF00106">
    <property type="entry name" value="adh_short"/>
    <property type="match status" value="1"/>
</dbReference>
<protein>
    <submittedName>
        <fullName evidence="3">WW domain-containing oxidoreductase</fullName>
    </submittedName>
</protein>
<dbReference type="InterPro" id="IPR036291">
    <property type="entry name" value="NAD(P)-bd_dom_sf"/>
</dbReference>
<dbReference type="OrthoDB" id="191139at2759"/>
<evidence type="ECO:0000256" key="1">
    <source>
        <dbReference type="ARBA" id="ARBA00006484"/>
    </source>
</evidence>
<dbReference type="EMBL" id="KN714680">
    <property type="protein sequence ID" value="KUI55424.1"/>
    <property type="molecule type" value="Genomic_DNA"/>
</dbReference>
<keyword evidence="2" id="KW-0560">Oxidoreductase</keyword>
<dbReference type="PANTHER" id="PTHR24320:SF272">
    <property type="entry name" value="NAD(P)-BINDING ROSSMANN-FOLD SUPERFAMILY PROTEIN"/>
    <property type="match status" value="1"/>
</dbReference>
<keyword evidence="4" id="KW-1185">Reference proteome</keyword>
<dbReference type="InterPro" id="IPR002347">
    <property type="entry name" value="SDR_fam"/>
</dbReference>
<dbReference type="Gene3D" id="3.40.50.720">
    <property type="entry name" value="NAD(P)-binding Rossmann-like Domain"/>
    <property type="match status" value="1"/>
</dbReference>
<comment type="similarity">
    <text evidence="1">Belongs to the short-chain dehydrogenases/reductases (SDR) family.</text>
</comment>
<evidence type="ECO:0000256" key="2">
    <source>
        <dbReference type="ARBA" id="ARBA00023002"/>
    </source>
</evidence>
<accession>A0A194UUY9</accession>
<dbReference type="STRING" id="694573.A0A194UUY9"/>
<organism evidence="3 4">
    <name type="scientific">Cytospora mali</name>
    <name type="common">Apple Valsa canker fungus</name>
    <name type="synonym">Valsa mali</name>
    <dbReference type="NCBI Taxonomy" id="578113"/>
    <lineage>
        <taxon>Eukaryota</taxon>
        <taxon>Fungi</taxon>
        <taxon>Dikarya</taxon>
        <taxon>Ascomycota</taxon>
        <taxon>Pezizomycotina</taxon>
        <taxon>Sordariomycetes</taxon>
        <taxon>Sordariomycetidae</taxon>
        <taxon>Diaporthales</taxon>
        <taxon>Cytosporaceae</taxon>
        <taxon>Cytospora</taxon>
    </lineage>
</organism>
<evidence type="ECO:0000313" key="4">
    <source>
        <dbReference type="Proteomes" id="UP000078576"/>
    </source>
</evidence>
<reference evidence="4" key="1">
    <citation type="submission" date="2014-12" db="EMBL/GenBank/DDBJ databases">
        <title>Genome Sequence of Valsa Canker Pathogens Uncovers a Specific Adaption of Colonization on Woody Bark.</title>
        <authorList>
            <person name="Yin Z."/>
            <person name="Liu H."/>
            <person name="Gao X."/>
            <person name="Li Z."/>
            <person name="Song N."/>
            <person name="Ke X."/>
            <person name="Dai Q."/>
            <person name="Wu Y."/>
            <person name="Sun Y."/>
            <person name="Xu J.-R."/>
            <person name="Kang Z.K."/>
            <person name="Wang L."/>
            <person name="Huang L."/>
        </authorList>
    </citation>
    <scope>NUCLEOTIDE SEQUENCE [LARGE SCALE GENOMIC DNA]</scope>
    <source>
        <strain evidence="4">SXYL134</strain>
    </source>
</reference>